<feature type="chain" id="PRO_5046557802" evidence="5">
    <location>
        <begin position="22"/>
        <end position="193"/>
    </location>
</feature>
<keyword evidence="5" id="KW-0732">Signal</keyword>
<evidence type="ECO:0000256" key="1">
    <source>
        <dbReference type="ARBA" id="ARBA00007074"/>
    </source>
</evidence>
<keyword evidence="8" id="KW-1185">Reference proteome</keyword>
<dbReference type="PANTHER" id="PTHR47053">
    <property type="entry name" value="MUREIN DD-ENDOPEPTIDASE MEPH-RELATED"/>
    <property type="match status" value="1"/>
</dbReference>
<protein>
    <submittedName>
        <fullName evidence="7">C40 family peptidase</fullName>
    </submittedName>
</protein>
<dbReference type="Pfam" id="PF00877">
    <property type="entry name" value="NLPC_P60"/>
    <property type="match status" value="1"/>
</dbReference>
<evidence type="ECO:0000313" key="7">
    <source>
        <dbReference type="EMBL" id="MFC7356635.1"/>
    </source>
</evidence>
<organism evidence="7 8">
    <name type="scientific">Jejudonia soesokkakensis</name>
    <dbReference type="NCBI Taxonomy" id="1323432"/>
    <lineage>
        <taxon>Bacteria</taxon>
        <taxon>Pseudomonadati</taxon>
        <taxon>Bacteroidota</taxon>
        <taxon>Flavobacteriia</taxon>
        <taxon>Flavobacteriales</taxon>
        <taxon>Flavobacteriaceae</taxon>
        <taxon>Jejudonia</taxon>
    </lineage>
</organism>
<dbReference type="InterPro" id="IPR000064">
    <property type="entry name" value="NLP_P60_dom"/>
</dbReference>
<dbReference type="InterPro" id="IPR051202">
    <property type="entry name" value="Peptidase_C40"/>
</dbReference>
<keyword evidence="4" id="KW-0788">Thiol protease</keyword>
<dbReference type="Gene3D" id="3.90.1720.10">
    <property type="entry name" value="endopeptidase domain like (from Nostoc punctiforme)"/>
    <property type="match status" value="1"/>
</dbReference>
<gene>
    <name evidence="7" type="ORF">ACFQO1_02970</name>
</gene>
<feature type="domain" description="NlpC/P60" evidence="6">
    <location>
        <begin position="67"/>
        <end position="193"/>
    </location>
</feature>
<proteinExistence type="inferred from homology"/>
<name>A0ABW2MS31_9FLAO</name>
<evidence type="ECO:0000256" key="5">
    <source>
        <dbReference type="SAM" id="SignalP"/>
    </source>
</evidence>
<dbReference type="EMBL" id="JBHTBN010000001">
    <property type="protein sequence ID" value="MFC7356635.1"/>
    <property type="molecule type" value="Genomic_DNA"/>
</dbReference>
<sequence length="193" mass="21603">MKKTFLLILLAFAIASCGSSKKTTKTIVVTKEGTPNRTKKVEQKKKDDIIIVTTTEADEVITAETNTKLLKKIIKNAETFEGTPYKFGGTTDQGMDCSGLVFTAFQQENVILPRISREMATRGVEIQLSEAEEGDLVFFKTSSRNRINHVGIVTKIKDDIIYFIHSTTSRGVITSSMLENYWKKAFVGIRRVI</sequence>
<evidence type="ECO:0000256" key="2">
    <source>
        <dbReference type="ARBA" id="ARBA00022670"/>
    </source>
</evidence>
<dbReference type="PROSITE" id="PS51257">
    <property type="entry name" value="PROKAR_LIPOPROTEIN"/>
    <property type="match status" value="1"/>
</dbReference>
<evidence type="ECO:0000256" key="4">
    <source>
        <dbReference type="ARBA" id="ARBA00022807"/>
    </source>
</evidence>
<evidence type="ECO:0000256" key="3">
    <source>
        <dbReference type="ARBA" id="ARBA00022801"/>
    </source>
</evidence>
<evidence type="ECO:0000259" key="6">
    <source>
        <dbReference type="PROSITE" id="PS51935"/>
    </source>
</evidence>
<dbReference type="Proteomes" id="UP001596415">
    <property type="component" value="Unassembled WGS sequence"/>
</dbReference>
<comment type="caution">
    <text evidence="7">The sequence shown here is derived from an EMBL/GenBank/DDBJ whole genome shotgun (WGS) entry which is preliminary data.</text>
</comment>
<comment type="similarity">
    <text evidence="1">Belongs to the peptidase C40 family.</text>
</comment>
<reference evidence="8" key="1">
    <citation type="journal article" date="2019" name="Int. J. Syst. Evol. Microbiol.">
        <title>The Global Catalogue of Microorganisms (GCM) 10K type strain sequencing project: providing services to taxonomists for standard genome sequencing and annotation.</title>
        <authorList>
            <consortium name="The Broad Institute Genomics Platform"/>
            <consortium name="The Broad Institute Genome Sequencing Center for Infectious Disease"/>
            <person name="Wu L."/>
            <person name="Ma J."/>
        </authorList>
    </citation>
    <scope>NUCLEOTIDE SEQUENCE [LARGE SCALE GENOMIC DNA]</scope>
    <source>
        <strain evidence="8">CGMCC 1.16306</strain>
    </source>
</reference>
<accession>A0ABW2MS31</accession>
<dbReference type="PROSITE" id="PS51935">
    <property type="entry name" value="NLPC_P60"/>
    <property type="match status" value="1"/>
</dbReference>
<evidence type="ECO:0000313" key="8">
    <source>
        <dbReference type="Proteomes" id="UP001596415"/>
    </source>
</evidence>
<dbReference type="SUPFAM" id="SSF54001">
    <property type="entry name" value="Cysteine proteinases"/>
    <property type="match status" value="1"/>
</dbReference>
<dbReference type="PANTHER" id="PTHR47053:SF1">
    <property type="entry name" value="MUREIN DD-ENDOPEPTIDASE MEPH-RELATED"/>
    <property type="match status" value="1"/>
</dbReference>
<feature type="signal peptide" evidence="5">
    <location>
        <begin position="1"/>
        <end position="21"/>
    </location>
</feature>
<dbReference type="InterPro" id="IPR038765">
    <property type="entry name" value="Papain-like_cys_pep_sf"/>
</dbReference>
<dbReference type="RefSeq" id="WP_380216483.1">
    <property type="nucleotide sequence ID" value="NZ_JBHTBN010000001.1"/>
</dbReference>
<keyword evidence="2" id="KW-0645">Protease</keyword>
<keyword evidence="3" id="KW-0378">Hydrolase</keyword>